<accession>A0A401IEM4</accession>
<dbReference type="InterPro" id="IPR009241">
    <property type="entry name" value="HigB-like"/>
</dbReference>
<dbReference type="AlphaFoldDB" id="A0A401IEM4"/>
<evidence type="ECO:0000313" key="2">
    <source>
        <dbReference type="Proteomes" id="UP000287247"/>
    </source>
</evidence>
<evidence type="ECO:0008006" key="3">
    <source>
        <dbReference type="Google" id="ProtNLM"/>
    </source>
</evidence>
<evidence type="ECO:0000313" key="1">
    <source>
        <dbReference type="EMBL" id="GBF79681.1"/>
    </source>
</evidence>
<dbReference type="Pfam" id="PF05973">
    <property type="entry name" value="Gp49"/>
    <property type="match status" value="1"/>
</dbReference>
<proteinExistence type="predicted"/>
<gene>
    <name evidence="1" type="ORF">AsFPU1_1080</name>
</gene>
<keyword evidence="2" id="KW-1185">Reference proteome</keyword>
<protein>
    <recommendedName>
        <fullName evidence="3">Phage-related protein</fullName>
    </recommendedName>
</protein>
<reference evidence="2" key="1">
    <citation type="submission" date="2017-05" db="EMBL/GenBank/DDBJ databases">
        <title>Physiological properties and genetic analysis related to exopolysaccharide production of fresh-water unicellular cyanobacterium Aphanothece sacrum, Suizenji Nori, that has been cultured as a food source in Japan.</title>
        <authorList>
            <person name="Kanesaki Y."/>
            <person name="Yoshikawa S."/>
            <person name="Ohki K."/>
        </authorList>
    </citation>
    <scope>NUCLEOTIDE SEQUENCE [LARGE SCALE GENOMIC DNA]</scope>
    <source>
        <strain evidence="2">FPU1</strain>
    </source>
</reference>
<sequence length="108" mass="12535">MNWSVETLNETVDAELAALPADMRARFIWISKLITEHGLENVGEPYVKHIEKALWEIRLKGRDGISRALYVTVKPKRVIVVRVFIKKTQKIPRKEIELALKRAQEIET</sequence>
<dbReference type="EMBL" id="BDQK01000003">
    <property type="protein sequence ID" value="GBF79681.1"/>
    <property type="molecule type" value="Genomic_DNA"/>
</dbReference>
<organism evidence="1 2">
    <name type="scientific">Aphanothece sacrum FPU1</name>
    <dbReference type="NCBI Taxonomy" id="1920663"/>
    <lineage>
        <taxon>Bacteria</taxon>
        <taxon>Bacillati</taxon>
        <taxon>Cyanobacteriota</taxon>
        <taxon>Cyanophyceae</taxon>
        <taxon>Oscillatoriophycideae</taxon>
        <taxon>Chroococcales</taxon>
        <taxon>Aphanothecaceae</taxon>
        <taxon>Aphanothece</taxon>
    </lineage>
</organism>
<comment type="caution">
    <text evidence="1">The sequence shown here is derived from an EMBL/GenBank/DDBJ whole genome shotgun (WGS) entry which is preliminary data.</text>
</comment>
<dbReference type="RefSeq" id="WP_124978475.1">
    <property type="nucleotide sequence ID" value="NZ_BDQK01000003.1"/>
</dbReference>
<dbReference type="OrthoDB" id="573082at2"/>
<name>A0A401IEM4_APHSA</name>
<dbReference type="Proteomes" id="UP000287247">
    <property type="component" value="Unassembled WGS sequence"/>
</dbReference>